<dbReference type="EMBL" id="AP023322">
    <property type="protein sequence ID" value="BCI62969.1"/>
    <property type="molecule type" value="Genomic_DNA"/>
</dbReference>
<evidence type="ECO:0000313" key="1">
    <source>
        <dbReference type="EMBL" id="BCI62969.1"/>
    </source>
</evidence>
<dbReference type="Proteomes" id="UP000594042">
    <property type="component" value="Chromosome"/>
</dbReference>
<protein>
    <submittedName>
        <fullName evidence="1">Uncharacterized protein</fullName>
    </submittedName>
</protein>
<organism evidence="1 2">
    <name type="scientific">Coprobacter secundus subsp. similis</name>
    <dbReference type="NCBI Taxonomy" id="2751153"/>
    <lineage>
        <taxon>Bacteria</taxon>
        <taxon>Pseudomonadati</taxon>
        <taxon>Bacteroidota</taxon>
        <taxon>Bacteroidia</taxon>
        <taxon>Bacteroidales</taxon>
        <taxon>Barnesiellaceae</taxon>
        <taxon>Coprobacter</taxon>
    </lineage>
</organism>
<proteinExistence type="predicted"/>
<evidence type="ECO:0000313" key="2">
    <source>
        <dbReference type="Proteomes" id="UP000594042"/>
    </source>
</evidence>
<sequence length="38" mass="4707">MLLYEQLMYKVCLFYFLKYALKIDKYKVMKNAIVYNGF</sequence>
<keyword evidence="2" id="KW-1185">Reference proteome</keyword>
<gene>
    <name evidence="1" type="ORF">Cop2CBH44_13220</name>
</gene>
<accession>A0A7G1HT92</accession>
<name>A0A7G1HT92_9BACT</name>
<dbReference type="AlphaFoldDB" id="A0A7G1HT92"/>
<reference evidence="2" key="1">
    <citation type="submission" date="2020-07" db="EMBL/GenBank/DDBJ databases">
        <title>Complete genome sequencing of Coprobacter sp. strain 2CBH44.</title>
        <authorList>
            <person name="Sakamoto M."/>
            <person name="Murakami T."/>
            <person name="Mori H."/>
        </authorList>
    </citation>
    <scope>NUCLEOTIDE SEQUENCE [LARGE SCALE GENOMIC DNA]</scope>
    <source>
        <strain evidence="2">2CBH44</strain>
    </source>
</reference>
<dbReference type="KEGG" id="copr:Cop2CBH44_13220"/>